<dbReference type="Proteomes" id="UP000659654">
    <property type="component" value="Unassembled WGS sequence"/>
</dbReference>
<evidence type="ECO:0000313" key="17">
    <source>
        <dbReference type="EMBL" id="CAG9116033.1"/>
    </source>
</evidence>
<dbReference type="GO" id="GO:0000139">
    <property type="term" value="C:Golgi membrane"/>
    <property type="evidence" value="ECO:0007669"/>
    <property type="project" value="UniProtKB-SubCell"/>
</dbReference>
<evidence type="ECO:0000313" key="18">
    <source>
        <dbReference type="Proteomes" id="UP000095284"/>
    </source>
</evidence>
<evidence type="ECO:0000256" key="5">
    <source>
        <dbReference type="ARBA" id="ARBA00022448"/>
    </source>
</evidence>
<evidence type="ECO:0000313" key="16">
    <source>
        <dbReference type="EMBL" id="CAD5226632.1"/>
    </source>
</evidence>
<dbReference type="Pfam" id="PF03083">
    <property type="entry name" value="MtN3_slv"/>
    <property type="match status" value="2"/>
</dbReference>
<evidence type="ECO:0000256" key="9">
    <source>
        <dbReference type="ARBA" id="ARBA00022737"/>
    </source>
</evidence>
<dbReference type="eggNOG" id="KOG1623">
    <property type="taxonomic scope" value="Eukaryota"/>
</dbReference>
<keyword evidence="12 15" id="KW-0472">Membrane</keyword>
<proteinExistence type="inferred from homology"/>
<keyword evidence="8 15" id="KW-0812">Transmembrane</keyword>
<feature type="compositionally biased region" description="Basic and acidic residues" evidence="14">
    <location>
        <begin position="344"/>
        <end position="354"/>
    </location>
</feature>
<evidence type="ECO:0000256" key="4">
    <source>
        <dbReference type="ARBA" id="ARBA00021741"/>
    </source>
</evidence>
<comment type="function">
    <text evidence="13">Mediates both low-affinity uptake and efflux of sugar across the membrane.</text>
</comment>
<evidence type="ECO:0000256" key="11">
    <source>
        <dbReference type="ARBA" id="ARBA00023034"/>
    </source>
</evidence>
<dbReference type="EMBL" id="CAJFCV020000004">
    <property type="protein sequence ID" value="CAG9116033.1"/>
    <property type="molecule type" value="Genomic_DNA"/>
</dbReference>
<dbReference type="GO" id="GO:0005886">
    <property type="term" value="C:plasma membrane"/>
    <property type="evidence" value="ECO:0007669"/>
    <property type="project" value="UniProtKB-SubCell"/>
</dbReference>
<dbReference type="SMR" id="A0A1I7S2Y8"/>
<keyword evidence="10 15" id="KW-1133">Transmembrane helix</keyword>
<feature type="compositionally biased region" description="Polar residues" evidence="14">
    <location>
        <begin position="359"/>
        <end position="371"/>
    </location>
</feature>
<gene>
    <name evidence="16" type="ORF">BXYJ_LOCUS9177</name>
</gene>
<feature type="transmembrane region" description="Helical" evidence="15">
    <location>
        <begin position="12"/>
        <end position="34"/>
    </location>
</feature>
<comment type="similarity">
    <text evidence="3">Belongs to the SWEET sugar transporter family.</text>
</comment>
<dbReference type="GO" id="GO:0051119">
    <property type="term" value="F:sugar transmembrane transporter activity"/>
    <property type="evidence" value="ECO:0007669"/>
    <property type="project" value="InterPro"/>
</dbReference>
<feature type="transmembrane region" description="Helical" evidence="15">
    <location>
        <begin position="46"/>
        <end position="67"/>
    </location>
</feature>
<evidence type="ECO:0000256" key="14">
    <source>
        <dbReference type="SAM" id="MobiDB-lite"/>
    </source>
</evidence>
<evidence type="ECO:0000256" key="12">
    <source>
        <dbReference type="ARBA" id="ARBA00023136"/>
    </source>
</evidence>
<protein>
    <recommendedName>
        <fullName evidence="4">Sugar transporter SWEET1</fullName>
    </recommendedName>
</protein>
<dbReference type="EMBL" id="CAJFDI010000004">
    <property type="protein sequence ID" value="CAD5226632.1"/>
    <property type="molecule type" value="Genomic_DNA"/>
</dbReference>
<feature type="region of interest" description="Disordered" evidence="14">
    <location>
        <begin position="344"/>
        <end position="390"/>
    </location>
</feature>
<evidence type="ECO:0000313" key="20">
    <source>
        <dbReference type="WBParaSite" id="BXY_0736800.1"/>
    </source>
</evidence>
<dbReference type="Gene3D" id="1.20.1280.290">
    <property type="match status" value="2"/>
</dbReference>
<keyword evidence="19" id="KW-1185">Reference proteome</keyword>
<evidence type="ECO:0000256" key="7">
    <source>
        <dbReference type="ARBA" id="ARBA00022597"/>
    </source>
</evidence>
<evidence type="ECO:0000256" key="2">
    <source>
        <dbReference type="ARBA" id="ARBA00004653"/>
    </source>
</evidence>
<evidence type="ECO:0000313" key="19">
    <source>
        <dbReference type="Proteomes" id="UP000659654"/>
    </source>
</evidence>
<keyword evidence="11" id="KW-0333">Golgi apparatus</keyword>
<reference evidence="20" key="1">
    <citation type="submission" date="2016-11" db="UniProtKB">
        <authorList>
            <consortium name="WormBaseParasite"/>
        </authorList>
    </citation>
    <scope>IDENTIFICATION</scope>
</reference>
<dbReference type="OrthoDB" id="409725at2759"/>
<evidence type="ECO:0000256" key="10">
    <source>
        <dbReference type="ARBA" id="ARBA00022989"/>
    </source>
</evidence>
<evidence type="ECO:0000256" key="13">
    <source>
        <dbReference type="ARBA" id="ARBA00055578"/>
    </source>
</evidence>
<keyword evidence="6" id="KW-1003">Cell membrane</keyword>
<dbReference type="InterPro" id="IPR047664">
    <property type="entry name" value="SWEET"/>
</dbReference>
<reference evidence="17" key="2">
    <citation type="submission" date="2020-08" db="EMBL/GenBank/DDBJ databases">
        <authorList>
            <person name="Kikuchi T."/>
        </authorList>
    </citation>
    <scope>NUCLEOTIDE SEQUENCE</scope>
    <source>
        <strain evidence="16">Ka4C1</strain>
    </source>
</reference>
<dbReference type="FunFam" id="1.20.1280.290:FF:000010">
    <property type="entry name" value="Sugar transporter SWEET"/>
    <property type="match status" value="1"/>
</dbReference>
<evidence type="ECO:0000256" key="1">
    <source>
        <dbReference type="ARBA" id="ARBA00004651"/>
    </source>
</evidence>
<feature type="transmembrane region" description="Helical" evidence="15">
    <location>
        <begin position="161"/>
        <end position="182"/>
    </location>
</feature>
<accession>A0A1I7S2Y8</accession>
<keyword evidence="9" id="KW-0677">Repeat</keyword>
<dbReference type="Proteomes" id="UP000582659">
    <property type="component" value="Unassembled WGS sequence"/>
</dbReference>
<comment type="subcellular location">
    <subcellularLocation>
        <location evidence="1">Cell membrane</location>
        <topology evidence="1">Multi-pass membrane protein</topology>
    </subcellularLocation>
    <subcellularLocation>
        <location evidence="2">Golgi apparatus membrane</location>
        <topology evidence="2">Multi-pass membrane protein</topology>
    </subcellularLocation>
</comment>
<keyword evidence="5" id="KW-0813">Transport</keyword>
<dbReference type="WBParaSite" id="BXY_0736800.1">
    <property type="protein sequence ID" value="BXY_0736800.1"/>
    <property type="gene ID" value="BXY_0736800"/>
</dbReference>
<dbReference type="FunFam" id="1.20.1280.290:FF:000004">
    <property type="entry name" value="Sugar transporter SWEET"/>
    <property type="match status" value="1"/>
</dbReference>
<dbReference type="Proteomes" id="UP000095284">
    <property type="component" value="Unplaced"/>
</dbReference>
<feature type="transmembrane region" description="Helical" evidence="15">
    <location>
        <begin position="73"/>
        <end position="92"/>
    </location>
</feature>
<feature type="transmembrane region" description="Helical" evidence="15">
    <location>
        <begin position="99"/>
        <end position="121"/>
    </location>
</feature>
<feature type="transmembrane region" description="Helical" evidence="15">
    <location>
        <begin position="188"/>
        <end position="209"/>
    </location>
</feature>
<evidence type="ECO:0000256" key="3">
    <source>
        <dbReference type="ARBA" id="ARBA00007809"/>
    </source>
</evidence>
<keyword evidence="7" id="KW-0762">Sugar transport</keyword>
<evidence type="ECO:0000256" key="6">
    <source>
        <dbReference type="ARBA" id="ARBA00022475"/>
    </source>
</evidence>
<dbReference type="PANTHER" id="PTHR10791:SF246">
    <property type="entry name" value="SUGAR TRANSPORTER SWEET1"/>
    <property type="match status" value="1"/>
</dbReference>
<dbReference type="AlphaFoldDB" id="A0A1I7S2Y8"/>
<dbReference type="PANTHER" id="PTHR10791">
    <property type="entry name" value="RAG1-ACTIVATING PROTEIN 1"/>
    <property type="match status" value="1"/>
</dbReference>
<evidence type="ECO:0000256" key="8">
    <source>
        <dbReference type="ARBA" id="ARBA00022692"/>
    </source>
</evidence>
<organism evidence="18 20">
    <name type="scientific">Bursaphelenchus xylophilus</name>
    <name type="common">Pinewood nematode worm</name>
    <name type="synonym">Aphelenchoides xylophilus</name>
    <dbReference type="NCBI Taxonomy" id="6326"/>
    <lineage>
        <taxon>Eukaryota</taxon>
        <taxon>Metazoa</taxon>
        <taxon>Ecdysozoa</taxon>
        <taxon>Nematoda</taxon>
        <taxon>Chromadorea</taxon>
        <taxon>Rhabditida</taxon>
        <taxon>Tylenchina</taxon>
        <taxon>Tylenchomorpha</taxon>
        <taxon>Aphelenchoidea</taxon>
        <taxon>Aphelenchoididae</taxon>
        <taxon>Bursaphelenchus</taxon>
    </lineage>
</organism>
<sequence length="390" mass="43453">MFEVFAGEISFLNILSLCAFFTTVGLFFCGIPICRQIWKRKDTAEISGAPFLMGVLGGFCWMTYGYLKNDTTVKYVTSAQVVLYSIYTVYYFCMTKKKLWISVQIAALLVTCTALFSSVYFFGMKVFHPLGVVCLTLNIGDFAAPLAGLRVVIRRGATSTLPLPLCIANFLVSTEWFIYGLLKWDFYLIFPNGVGSFLAFCQLILFIVLPRKPKQRAPIVKLFYYIKRCGAPTETDIETSAVVPQEKDIETTLSKRWSKRLAASMASVTSEIEDAMSKVQMGGQFGYSAKLNTVEDIPSDTATLDSAVVTPSGDNKDVKFPMTITSEEQLIELSKILMKKLNPTEESKEVDRAPLPENFEQNPQPSGTMTASSSSSRLERSRSEPSINKQ</sequence>
<name>A0A1I7S2Y8_BURXY</name>
<feature type="transmembrane region" description="Helical" evidence="15">
    <location>
        <begin position="127"/>
        <end position="149"/>
    </location>
</feature>
<evidence type="ECO:0000256" key="15">
    <source>
        <dbReference type="SAM" id="Phobius"/>
    </source>
</evidence>
<dbReference type="InterPro" id="IPR004316">
    <property type="entry name" value="SWEET_rpt"/>
</dbReference>